<dbReference type="NCBIfam" id="TIGR00757">
    <property type="entry name" value="RNaseEG"/>
    <property type="match status" value="1"/>
</dbReference>
<evidence type="ECO:0000256" key="8">
    <source>
        <dbReference type="ARBA" id="ARBA00022723"/>
    </source>
</evidence>
<evidence type="ECO:0000256" key="3">
    <source>
        <dbReference type="ARBA" id="ARBA00022490"/>
    </source>
</evidence>
<evidence type="ECO:0000313" key="18">
    <source>
        <dbReference type="EMBL" id="MDF2096533.1"/>
    </source>
</evidence>
<keyword evidence="3 15" id="KW-0963">Cytoplasm</keyword>
<feature type="region of interest" description="Disordered" evidence="16">
    <location>
        <begin position="587"/>
        <end position="953"/>
    </location>
</feature>
<dbReference type="PROSITE" id="PS50126">
    <property type="entry name" value="S1"/>
    <property type="match status" value="1"/>
</dbReference>
<dbReference type="Proteomes" id="UP001215503">
    <property type="component" value="Unassembled WGS sequence"/>
</dbReference>
<dbReference type="HAMAP" id="MF_00970">
    <property type="entry name" value="RNase_E"/>
    <property type="match status" value="1"/>
</dbReference>
<evidence type="ECO:0000256" key="13">
    <source>
        <dbReference type="ARBA" id="ARBA00022884"/>
    </source>
</evidence>
<dbReference type="InterPro" id="IPR003029">
    <property type="entry name" value="S1_domain"/>
</dbReference>
<evidence type="ECO:0000256" key="10">
    <source>
        <dbReference type="ARBA" id="ARBA00022759"/>
    </source>
</evidence>
<keyword evidence="19" id="KW-1185">Reference proteome</keyword>
<comment type="cofactor">
    <cofactor evidence="15">
        <name>Mg(2+)</name>
        <dbReference type="ChEBI" id="CHEBI:18420"/>
    </cofactor>
    <text evidence="15">Binds 1 Mg(2+) ion per subunit.</text>
</comment>
<feature type="compositionally biased region" description="Low complexity" evidence="16">
    <location>
        <begin position="748"/>
        <end position="771"/>
    </location>
</feature>
<keyword evidence="2 15" id="KW-1003">Cell membrane</keyword>
<dbReference type="InterPro" id="IPR019307">
    <property type="entry name" value="RNA-bd_AU-1/RNase_E/G"/>
</dbReference>
<dbReference type="InterPro" id="IPR004659">
    <property type="entry name" value="RNase_E/G"/>
</dbReference>
<keyword evidence="11 15" id="KW-0378">Hydrolase</keyword>
<gene>
    <name evidence="15" type="primary">rne</name>
    <name evidence="18" type="ORF">P2G67_11145</name>
</gene>
<keyword evidence="15" id="KW-0820">tRNA-binding</keyword>
<feature type="compositionally biased region" description="Acidic residues" evidence="16">
    <location>
        <begin position="927"/>
        <end position="938"/>
    </location>
</feature>
<comment type="catalytic activity">
    <reaction evidence="15">
        <text>Endonucleolytic cleavage of single-stranded RNA in A- and U-rich regions.</text>
        <dbReference type="EC" id="3.1.26.12"/>
    </reaction>
</comment>
<evidence type="ECO:0000256" key="15">
    <source>
        <dbReference type="HAMAP-Rule" id="MF_00970"/>
    </source>
</evidence>
<comment type="subcellular location">
    <subcellularLocation>
        <location evidence="15">Cytoplasm</location>
    </subcellularLocation>
    <subcellularLocation>
        <location evidence="15">Cell inner membrane</location>
        <topology evidence="15">Peripheral membrane protein</topology>
        <orientation evidence="15">Cytoplasmic side</orientation>
    </subcellularLocation>
</comment>
<comment type="caution">
    <text evidence="18">The sequence shown here is derived from an EMBL/GenBank/DDBJ whole genome shotgun (WGS) entry which is preliminary data.</text>
</comment>
<feature type="compositionally biased region" description="Basic residues" evidence="16">
    <location>
        <begin position="622"/>
        <end position="634"/>
    </location>
</feature>
<feature type="compositionally biased region" description="Low complexity" evidence="16">
    <location>
        <begin position="724"/>
        <end position="737"/>
    </location>
</feature>
<sequence length="953" mass="104935">MAQRMLIDATRPGEARVVVLSGNRVEEFDYETATKTQVKGNIYLAKVTRVEPSLQAAFVEYGGNRHGFLPFSEIHPDYYRLPIADREQLIAEEAAERARQSEKADAADSHDGDEGPSEGPPESAMDRALDQDVPEEPDNGESKEGNGSDIEVIASETSVDTIGGDDIEDAARRRAQLLRKYKIQEVIKRRQVMLVQVTKEERGNKGAALTTYLSLAGRYCVLMPNTAKGGGISRKISSAADRRRLKSVVSELDIPEGMAVIVRTAGSQRTKTEIRRDYEYLLRLWDDIRNKTLESSAPCLVHEEANLIKRAIRDVYTREMDSIEVEGEEGYKAARSVMRMLMPSHVKKVTQYKEAGVPLFQKHRVEEQLEAMHAHTVQLRSGGSIVLNPTEALVAIDVNSGKATSERHIEETAFKTNLEAADEIARQLRLRDLAGLIVIDFIDMEESRHNREVERHLKEAMKQDRARIQLGRISPFGLLELSRQRLRPSLFETVNIACPTCRGLGHLRSPDSLSLSLMHQVADEAARRGAGRIEVQAPAALALYLLNEKRSHVQDLENRFGITLFVRVDDNLGPQEFVLRRLTSEGRVEERRIDTQQSAAPATIAEEAETESSESSEGKGRSSSRGRRRGGRSRNNREDSAETSAPETQETQETEEAAEASQQAEKAPSPGEDEDEQERASKRRRRGRRGGRRRRSKRDDEEQQTTVQGQDGQSQSDERQDAGSAESEPSVEPAEQSRTAEDASEPVTSETAPAAESTASAGEAAEASDATETVEEEKPAPKKRSRRSPRRKTAATTEESAAEATPSEGETETGEAESKPKRRRAPRRKSAAADKAPETVSETSGGSTSEAASETPAQAAEEPVPQVEAEPVQTPALVTQPEPQEPSQPEPATEASTQPDAEPTSDSHGPAQQRAAPQGVAAHQPADEGETAVAEAEEEKPARPRRRGWWARG</sequence>
<dbReference type="InterPro" id="IPR048583">
    <property type="entry name" value="RNase_E_G_thioredoxin-like"/>
</dbReference>
<keyword evidence="8 15" id="KW-0479">Metal-binding</keyword>
<organism evidence="18 19">
    <name type="scientific">Aquibaculum arenosum</name>
    <dbReference type="NCBI Taxonomy" id="3032591"/>
    <lineage>
        <taxon>Bacteria</taxon>
        <taxon>Pseudomonadati</taxon>
        <taxon>Pseudomonadota</taxon>
        <taxon>Alphaproteobacteria</taxon>
        <taxon>Rhodospirillales</taxon>
        <taxon>Rhodovibrionaceae</taxon>
        <taxon>Aquibaculum</taxon>
    </lineage>
</organism>
<feature type="compositionally biased region" description="Basic residues" evidence="16">
    <location>
        <begin position="781"/>
        <end position="793"/>
    </location>
</feature>
<evidence type="ECO:0000256" key="7">
    <source>
        <dbReference type="ARBA" id="ARBA00022722"/>
    </source>
</evidence>
<evidence type="ECO:0000256" key="6">
    <source>
        <dbReference type="ARBA" id="ARBA00022694"/>
    </source>
</evidence>
<keyword evidence="14 15" id="KW-0472">Membrane</keyword>
<dbReference type="SUPFAM" id="SSF50249">
    <property type="entry name" value="Nucleic acid-binding proteins"/>
    <property type="match status" value="1"/>
</dbReference>
<keyword evidence="10 15" id="KW-0255">Endonuclease</keyword>
<feature type="compositionally biased region" description="Basic residues" evidence="16">
    <location>
        <begin position="681"/>
        <end position="696"/>
    </location>
</feature>
<evidence type="ECO:0000256" key="12">
    <source>
        <dbReference type="ARBA" id="ARBA00022842"/>
    </source>
</evidence>
<feature type="binding site" evidence="15">
    <location>
        <position position="501"/>
    </location>
    <ligand>
        <name>Zn(2+)</name>
        <dbReference type="ChEBI" id="CHEBI:29105"/>
        <note>ligand shared between dimeric partners</note>
    </ligand>
</feature>
<keyword evidence="7 15" id="KW-0540">Nuclease</keyword>
<dbReference type="Pfam" id="PF10150">
    <property type="entry name" value="RNase_E_G"/>
    <property type="match status" value="1"/>
</dbReference>
<evidence type="ECO:0000313" key="19">
    <source>
        <dbReference type="Proteomes" id="UP001215503"/>
    </source>
</evidence>
<keyword evidence="13 15" id="KW-0694">RNA-binding</keyword>
<feature type="compositionally biased region" description="Basic residues" evidence="16">
    <location>
        <begin position="943"/>
        <end position="953"/>
    </location>
</feature>
<proteinExistence type="inferred from homology"/>
<feature type="region of interest" description="Required for zinc-mediated homotetramerization and catalytic activity" evidence="15">
    <location>
        <begin position="498"/>
        <end position="501"/>
    </location>
</feature>
<keyword evidence="12 15" id="KW-0460">Magnesium</keyword>
<dbReference type="Pfam" id="PF20833">
    <property type="entry name" value="RNase_E_G_Thio"/>
    <property type="match status" value="1"/>
</dbReference>
<dbReference type="Gene3D" id="2.40.50.140">
    <property type="entry name" value="Nucleic acid-binding proteins"/>
    <property type="match status" value="1"/>
</dbReference>
<comment type="cofactor">
    <cofactor evidence="15">
        <name>Zn(2+)</name>
        <dbReference type="ChEBI" id="CHEBI:29105"/>
    </cofactor>
    <text evidence="15">Binds 2 Zn(2+) ions per homotetramer.</text>
</comment>
<feature type="compositionally biased region" description="Low complexity" evidence="16">
    <location>
        <begin position="659"/>
        <end position="669"/>
    </location>
</feature>
<protein>
    <recommendedName>
        <fullName evidence="15">Ribonuclease E</fullName>
        <shortName evidence="15">RNase E</shortName>
        <ecNumber evidence="15">3.1.26.12</ecNumber>
    </recommendedName>
</protein>
<dbReference type="RefSeq" id="WP_275823052.1">
    <property type="nucleotide sequence ID" value="NZ_JARHUD010000006.1"/>
</dbReference>
<dbReference type="EC" id="3.1.26.12" evidence="15"/>
<dbReference type="Pfam" id="PF00575">
    <property type="entry name" value="S1"/>
    <property type="match status" value="1"/>
</dbReference>
<feature type="compositionally biased region" description="Basic residues" evidence="16">
    <location>
        <begin position="820"/>
        <end position="830"/>
    </location>
</feature>
<feature type="domain" description="S1 motif" evidence="17">
    <location>
        <begin position="40"/>
        <end position="74"/>
    </location>
</feature>
<dbReference type="PANTHER" id="PTHR30001:SF1">
    <property type="entry name" value="RIBONUCLEASE E_G-LIKE PROTEIN, CHLOROPLASTIC"/>
    <property type="match status" value="1"/>
</dbReference>
<evidence type="ECO:0000256" key="1">
    <source>
        <dbReference type="ARBA" id="ARBA00005663"/>
    </source>
</evidence>
<evidence type="ECO:0000256" key="4">
    <source>
        <dbReference type="ARBA" id="ARBA00022519"/>
    </source>
</evidence>
<evidence type="ECO:0000256" key="11">
    <source>
        <dbReference type="ARBA" id="ARBA00022801"/>
    </source>
</evidence>
<evidence type="ECO:0000256" key="2">
    <source>
        <dbReference type="ARBA" id="ARBA00022475"/>
    </source>
</evidence>
<keyword evidence="4 15" id="KW-0997">Cell inner membrane</keyword>
<feature type="binding site" evidence="15">
    <location>
        <position position="440"/>
    </location>
    <ligand>
        <name>Mg(2+)</name>
        <dbReference type="ChEBI" id="CHEBI:18420"/>
        <note>catalytic</note>
    </ligand>
</feature>
<dbReference type="InterPro" id="IPR012340">
    <property type="entry name" value="NA-bd_OB-fold"/>
</dbReference>
<dbReference type="SMART" id="SM00316">
    <property type="entry name" value="S1"/>
    <property type="match status" value="1"/>
</dbReference>
<evidence type="ECO:0000256" key="16">
    <source>
        <dbReference type="SAM" id="MobiDB-lite"/>
    </source>
</evidence>
<comment type="similarity">
    <text evidence="15">Belongs to the RNase E/G family. RNase E subfamily.</text>
</comment>
<dbReference type="InterPro" id="IPR028878">
    <property type="entry name" value="RNase_E"/>
</dbReference>
<comment type="subunit">
    <text evidence="15">Homotetramer formed by a dimer of dimers.</text>
</comment>
<dbReference type="CDD" id="cd04453">
    <property type="entry name" value="S1_RNase_E"/>
    <property type="match status" value="1"/>
</dbReference>
<keyword evidence="9 15" id="KW-0699">rRNA-binding</keyword>
<keyword evidence="6 15" id="KW-0819">tRNA processing</keyword>
<dbReference type="EMBL" id="JARHUD010000006">
    <property type="protein sequence ID" value="MDF2096533.1"/>
    <property type="molecule type" value="Genomic_DNA"/>
</dbReference>
<comment type="similarity">
    <text evidence="1">Belongs to the RNase E/G family. RNase G subfamily.</text>
</comment>
<reference evidence="18 19" key="1">
    <citation type="submission" date="2023-03" db="EMBL/GenBank/DDBJ databases">
        <title>Fodinicurvata sp. CAU 1616 isolated from sea sendiment.</title>
        <authorList>
            <person name="Kim W."/>
        </authorList>
    </citation>
    <scope>NUCLEOTIDE SEQUENCE [LARGE SCALE GENOMIC DNA]</scope>
    <source>
        <strain evidence="18 19">CAU 1616</strain>
    </source>
</reference>
<feature type="compositionally biased region" description="Basic and acidic residues" evidence="16">
    <location>
        <begin position="94"/>
        <end position="113"/>
    </location>
</feature>
<feature type="binding site" evidence="15">
    <location>
        <position position="498"/>
    </location>
    <ligand>
        <name>Zn(2+)</name>
        <dbReference type="ChEBI" id="CHEBI:29105"/>
        <note>ligand shared between dimeric partners</note>
    </ligand>
</feature>
<dbReference type="Gene3D" id="3.40.1260.20">
    <property type="entry name" value="Ribonuclease E, catalytic domain"/>
    <property type="match status" value="1"/>
</dbReference>
<evidence type="ECO:0000256" key="5">
    <source>
        <dbReference type="ARBA" id="ARBA00022552"/>
    </source>
</evidence>
<comment type="function">
    <text evidence="15">Endoribonuclease that plays a central role in RNA processing and decay. Required for the maturation of 5S and 16S rRNAs and the majority of tRNAs. Also involved in the degradation of most mRNAs.</text>
</comment>
<feature type="binding site" evidence="15">
    <location>
        <position position="397"/>
    </location>
    <ligand>
        <name>Mg(2+)</name>
        <dbReference type="ChEBI" id="CHEBI:18420"/>
        <note>catalytic</note>
    </ligand>
</feature>
<evidence type="ECO:0000256" key="9">
    <source>
        <dbReference type="ARBA" id="ARBA00022730"/>
    </source>
</evidence>
<evidence type="ECO:0000259" key="17">
    <source>
        <dbReference type="PROSITE" id="PS50126"/>
    </source>
</evidence>
<feature type="region of interest" description="Disordered" evidence="16">
    <location>
        <begin position="94"/>
        <end position="157"/>
    </location>
</feature>
<feature type="compositionally biased region" description="Low complexity" evidence="16">
    <location>
        <begin position="794"/>
        <end position="808"/>
    </location>
</feature>
<keyword evidence="15" id="KW-0862">Zinc</keyword>
<evidence type="ECO:0000256" key="14">
    <source>
        <dbReference type="ARBA" id="ARBA00023136"/>
    </source>
</evidence>
<name>A0ABT5YNL6_9PROT</name>
<feature type="compositionally biased region" description="Polar residues" evidence="16">
    <location>
        <begin position="704"/>
        <end position="715"/>
    </location>
</feature>
<accession>A0ABT5YNL6</accession>
<keyword evidence="5 15" id="KW-0698">rRNA processing</keyword>
<feature type="compositionally biased region" description="Low complexity" evidence="16">
    <location>
        <begin position="838"/>
        <end position="882"/>
    </location>
</feature>
<dbReference type="PANTHER" id="PTHR30001">
    <property type="entry name" value="RIBONUCLEASE"/>
    <property type="match status" value="1"/>
</dbReference>